<dbReference type="RefSeq" id="WP_009124200.1">
    <property type="nucleotide sequence ID" value="NZ_GL882615.1"/>
</dbReference>
<dbReference type="PANTHER" id="PTHR43318">
    <property type="entry name" value="UDP-N-ACETYLGLUCOSAMINE 4,6-DEHYDRATASE"/>
    <property type="match status" value="1"/>
</dbReference>
<sequence length="182" mass="21035">MKRNFFHRYLSAKVLPIWTILLIDVFIIVISSLLAYALRYDFRSIFLESSTIDKTILWTVVVNLVFFRVFRTYSNVLRFSSFVDIMRIFVSLTVSYALLMIASVLAESYMNVNQAPVSVLFMSYIISFAMMACSRVVVKTFFEAMNFDGTHSANVFIYGAKEAGVNIAKALRVNLRNHYRLR</sequence>
<feature type="transmembrane region" description="Helical" evidence="1">
    <location>
        <begin position="118"/>
        <end position="138"/>
    </location>
</feature>
<keyword evidence="3" id="KW-1185">Reference proteome</keyword>
<evidence type="ECO:0000313" key="3">
    <source>
        <dbReference type="Proteomes" id="UP000003416"/>
    </source>
</evidence>
<dbReference type="Proteomes" id="UP000003416">
    <property type="component" value="Unassembled WGS sequence"/>
</dbReference>
<dbReference type="AlphaFoldDB" id="F3PQG6"/>
<dbReference type="HOGENOM" id="CLU_1492038_0_0_10"/>
<dbReference type="eggNOG" id="COG1086">
    <property type="taxonomic scope" value="Bacteria"/>
</dbReference>
<feature type="transmembrane region" description="Helical" evidence="1">
    <location>
        <begin position="12"/>
        <end position="36"/>
    </location>
</feature>
<gene>
    <name evidence="2" type="ORF">HMPREF9446_00960</name>
</gene>
<dbReference type="GeneID" id="86048701"/>
<dbReference type="InterPro" id="IPR051203">
    <property type="entry name" value="Polysaccharide_Synthase-Rel"/>
</dbReference>
<evidence type="ECO:0008006" key="4">
    <source>
        <dbReference type="Google" id="ProtNLM"/>
    </source>
</evidence>
<evidence type="ECO:0000256" key="1">
    <source>
        <dbReference type="SAM" id="Phobius"/>
    </source>
</evidence>
<comment type="caution">
    <text evidence="2">The sequence shown here is derived from an EMBL/GenBank/DDBJ whole genome shotgun (WGS) entry which is preliminary data.</text>
</comment>
<protein>
    <recommendedName>
        <fullName evidence="4">Polysaccharide biosynthesis protein</fullName>
    </recommendedName>
</protein>
<proteinExistence type="predicted"/>
<accession>F3PQG6</accession>
<keyword evidence="1" id="KW-0812">Transmembrane</keyword>
<organism evidence="2 3">
    <name type="scientific">Bacteroides fluxus YIT 12057</name>
    <dbReference type="NCBI Taxonomy" id="763034"/>
    <lineage>
        <taxon>Bacteria</taxon>
        <taxon>Pseudomonadati</taxon>
        <taxon>Bacteroidota</taxon>
        <taxon>Bacteroidia</taxon>
        <taxon>Bacteroidales</taxon>
        <taxon>Bacteroidaceae</taxon>
        <taxon>Bacteroides</taxon>
    </lineage>
</organism>
<feature type="non-terminal residue" evidence="2">
    <location>
        <position position="182"/>
    </location>
</feature>
<dbReference type="EMBL" id="AFBN01000014">
    <property type="protein sequence ID" value="EGF58890.1"/>
    <property type="molecule type" value="Genomic_DNA"/>
</dbReference>
<dbReference type="STRING" id="763034.HMPREF9446_00960"/>
<feature type="transmembrane region" description="Helical" evidence="1">
    <location>
        <begin position="85"/>
        <end position="106"/>
    </location>
</feature>
<reference evidence="2 3" key="1">
    <citation type="submission" date="2011-02" db="EMBL/GenBank/DDBJ databases">
        <authorList>
            <person name="Weinstock G."/>
            <person name="Sodergren E."/>
            <person name="Clifton S."/>
            <person name="Fulton L."/>
            <person name="Fulton B."/>
            <person name="Courtney L."/>
            <person name="Fronick C."/>
            <person name="Harrison M."/>
            <person name="Strong C."/>
            <person name="Farmer C."/>
            <person name="Delahaunty K."/>
            <person name="Markovic C."/>
            <person name="Hall O."/>
            <person name="Minx P."/>
            <person name="Tomlinson C."/>
            <person name="Mitreva M."/>
            <person name="Hou S."/>
            <person name="Chen J."/>
            <person name="Wollam A."/>
            <person name="Pepin K.H."/>
            <person name="Johnson M."/>
            <person name="Bhonagiri V."/>
            <person name="Zhang X."/>
            <person name="Suruliraj S."/>
            <person name="Warren W."/>
            <person name="Chinwalla A."/>
            <person name="Mardis E.R."/>
            <person name="Wilson R.K."/>
        </authorList>
    </citation>
    <scope>NUCLEOTIDE SEQUENCE [LARGE SCALE GENOMIC DNA]</scope>
    <source>
        <strain evidence="2 3">YIT 12057</strain>
    </source>
</reference>
<evidence type="ECO:0000313" key="2">
    <source>
        <dbReference type="EMBL" id="EGF58890.1"/>
    </source>
</evidence>
<feature type="transmembrane region" description="Helical" evidence="1">
    <location>
        <begin position="56"/>
        <end position="73"/>
    </location>
</feature>
<keyword evidence="1" id="KW-0472">Membrane</keyword>
<dbReference type="PANTHER" id="PTHR43318:SF2">
    <property type="entry name" value="UDP-N-ACETYLGLUCOSAMINE 4,6-DEHYDRATASE (INVERTING)"/>
    <property type="match status" value="1"/>
</dbReference>
<keyword evidence="1" id="KW-1133">Transmembrane helix</keyword>
<name>F3PQG6_9BACE</name>